<name>R7QKE9_CHOCR</name>
<dbReference type="KEGG" id="ccp:CHC_T00006258001"/>
<dbReference type="RefSeq" id="XP_005718432.1">
    <property type="nucleotide sequence ID" value="XM_005718375.1"/>
</dbReference>
<keyword evidence="2" id="KW-1185">Reference proteome</keyword>
<accession>R7QKE9</accession>
<evidence type="ECO:0000313" key="1">
    <source>
        <dbReference type="EMBL" id="CDF38539.1"/>
    </source>
</evidence>
<dbReference type="EMBL" id="HG001940">
    <property type="protein sequence ID" value="CDF38539.1"/>
    <property type="molecule type" value="Genomic_DNA"/>
</dbReference>
<protein>
    <submittedName>
        <fullName evidence="1">Uncharacterized protein</fullName>
    </submittedName>
</protein>
<dbReference type="Gramene" id="CDF38539">
    <property type="protein sequence ID" value="CDF38539"/>
    <property type="gene ID" value="CHC_T00006258001"/>
</dbReference>
<sequence>MGHCHRVASIYDISVTPVHPCSSLPPHPRLASLLRLDHRSIPCKPLQLSTPAQFLPLLTCPQLQPLIPARHRSPRTGVIFVPPTVKRRPCRHLRSLPYRTREPKPYRHHIASPPCPTPLPLSRSTACI</sequence>
<proteinExistence type="predicted"/>
<dbReference type="Proteomes" id="UP000012073">
    <property type="component" value="Unassembled WGS sequence"/>
</dbReference>
<evidence type="ECO:0000313" key="2">
    <source>
        <dbReference type="Proteomes" id="UP000012073"/>
    </source>
</evidence>
<dbReference type="GeneID" id="17326146"/>
<reference evidence="2" key="1">
    <citation type="journal article" date="2013" name="Proc. Natl. Acad. Sci. U.S.A.">
        <title>Genome structure and metabolic features in the red seaweed Chondrus crispus shed light on evolution of the Archaeplastida.</title>
        <authorList>
            <person name="Collen J."/>
            <person name="Porcel B."/>
            <person name="Carre W."/>
            <person name="Ball S.G."/>
            <person name="Chaparro C."/>
            <person name="Tonon T."/>
            <person name="Barbeyron T."/>
            <person name="Michel G."/>
            <person name="Noel B."/>
            <person name="Valentin K."/>
            <person name="Elias M."/>
            <person name="Artiguenave F."/>
            <person name="Arun A."/>
            <person name="Aury J.M."/>
            <person name="Barbosa-Neto J.F."/>
            <person name="Bothwell J.H."/>
            <person name="Bouget F.Y."/>
            <person name="Brillet L."/>
            <person name="Cabello-Hurtado F."/>
            <person name="Capella-Gutierrez S."/>
            <person name="Charrier B."/>
            <person name="Cladiere L."/>
            <person name="Cock J.M."/>
            <person name="Coelho S.M."/>
            <person name="Colleoni C."/>
            <person name="Czjzek M."/>
            <person name="Da Silva C."/>
            <person name="Delage L."/>
            <person name="Denoeud F."/>
            <person name="Deschamps P."/>
            <person name="Dittami S.M."/>
            <person name="Gabaldon T."/>
            <person name="Gachon C.M."/>
            <person name="Groisillier A."/>
            <person name="Herve C."/>
            <person name="Jabbari K."/>
            <person name="Katinka M."/>
            <person name="Kloareg B."/>
            <person name="Kowalczyk N."/>
            <person name="Labadie K."/>
            <person name="Leblanc C."/>
            <person name="Lopez P.J."/>
            <person name="McLachlan D.H."/>
            <person name="Meslet-Cladiere L."/>
            <person name="Moustafa A."/>
            <person name="Nehr Z."/>
            <person name="Nyvall Collen P."/>
            <person name="Panaud O."/>
            <person name="Partensky F."/>
            <person name="Poulain J."/>
            <person name="Rensing S.A."/>
            <person name="Rousvoal S."/>
            <person name="Samson G."/>
            <person name="Symeonidi A."/>
            <person name="Weissenbach J."/>
            <person name="Zambounis A."/>
            <person name="Wincker P."/>
            <person name="Boyen C."/>
        </authorList>
    </citation>
    <scope>NUCLEOTIDE SEQUENCE [LARGE SCALE GENOMIC DNA]</scope>
    <source>
        <strain evidence="2">cv. Stackhouse</strain>
    </source>
</reference>
<gene>
    <name evidence="1" type="ORF">CHC_T00006258001</name>
</gene>
<dbReference type="AlphaFoldDB" id="R7QKE9"/>
<organism evidence="1 2">
    <name type="scientific">Chondrus crispus</name>
    <name type="common">Carrageen Irish moss</name>
    <name type="synonym">Polymorpha crispa</name>
    <dbReference type="NCBI Taxonomy" id="2769"/>
    <lineage>
        <taxon>Eukaryota</taxon>
        <taxon>Rhodophyta</taxon>
        <taxon>Florideophyceae</taxon>
        <taxon>Rhodymeniophycidae</taxon>
        <taxon>Gigartinales</taxon>
        <taxon>Gigartinaceae</taxon>
        <taxon>Chondrus</taxon>
    </lineage>
</organism>